<dbReference type="Proteomes" id="UP000828390">
    <property type="component" value="Unassembled WGS sequence"/>
</dbReference>
<accession>A0A9D4QSG4</accession>
<feature type="compositionally biased region" description="Polar residues" evidence="1">
    <location>
        <begin position="152"/>
        <end position="162"/>
    </location>
</feature>
<evidence type="ECO:0000256" key="1">
    <source>
        <dbReference type="SAM" id="MobiDB-lite"/>
    </source>
</evidence>
<feature type="region of interest" description="Disordered" evidence="1">
    <location>
        <begin position="210"/>
        <end position="229"/>
    </location>
</feature>
<feature type="compositionally biased region" description="Polar residues" evidence="1">
    <location>
        <begin position="210"/>
        <end position="221"/>
    </location>
</feature>
<reference evidence="2" key="2">
    <citation type="submission" date="2020-11" db="EMBL/GenBank/DDBJ databases">
        <authorList>
            <person name="McCartney M.A."/>
            <person name="Auch B."/>
            <person name="Kono T."/>
            <person name="Mallez S."/>
            <person name="Becker A."/>
            <person name="Gohl D.M."/>
            <person name="Silverstein K.A.T."/>
            <person name="Koren S."/>
            <person name="Bechman K.B."/>
            <person name="Herman A."/>
            <person name="Abrahante J.E."/>
            <person name="Garbe J."/>
        </authorList>
    </citation>
    <scope>NUCLEOTIDE SEQUENCE</scope>
    <source>
        <strain evidence="2">Duluth1</strain>
        <tissue evidence="2">Whole animal</tissue>
    </source>
</reference>
<name>A0A9D4QSG4_DREPO</name>
<feature type="region of interest" description="Disordered" evidence="1">
    <location>
        <begin position="152"/>
        <end position="174"/>
    </location>
</feature>
<evidence type="ECO:0000313" key="3">
    <source>
        <dbReference type="Proteomes" id="UP000828390"/>
    </source>
</evidence>
<evidence type="ECO:0000313" key="2">
    <source>
        <dbReference type="EMBL" id="KAH3841438.1"/>
    </source>
</evidence>
<reference evidence="2" key="1">
    <citation type="journal article" date="2019" name="bioRxiv">
        <title>The Genome of the Zebra Mussel, Dreissena polymorpha: A Resource for Invasive Species Research.</title>
        <authorList>
            <person name="McCartney M.A."/>
            <person name="Auch B."/>
            <person name="Kono T."/>
            <person name="Mallez S."/>
            <person name="Zhang Y."/>
            <person name="Obille A."/>
            <person name="Becker A."/>
            <person name="Abrahante J.E."/>
            <person name="Garbe J."/>
            <person name="Badalamenti J.P."/>
            <person name="Herman A."/>
            <person name="Mangelson H."/>
            <person name="Liachko I."/>
            <person name="Sullivan S."/>
            <person name="Sone E.D."/>
            <person name="Koren S."/>
            <person name="Silverstein K.A.T."/>
            <person name="Beckman K.B."/>
            <person name="Gohl D.M."/>
        </authorList>
    </citation>
    <scope>NUCLEOTIDE SEQUENCE</scope>
    <source>
        <strain evidence="2">Duluth1</strain>
        <tissue evidence="2">Whole animal</tissue>
    </source>
</reference>
<gene>
    <name evidence="2" type="ORF">DPMN_114901</name>
</gene>
<comment type="caution">
    <text evidence="2">The sequence shown here is derived from an EMBL/GenBank/DDBJ whole genome shotgun (WGS) entry which is preliminary data.</text>
</comment>
<proteinExistence type="predicted"/>
<organism evidence="2 3">
    <name type="scientific">Dreissena polymorpha</name>
    <name type="common">Zebra mussel</name>
    <name type="synonym">Mytilus polymorpha</name>
    <dbReference type="NCBI Taxonomy" id="45954"/>
    <lineage>
        <taxon>Eukaryota</taxon>
        <taxon>Metazoa</taxon>
        <taxon>Spiralia</taxon>
        <taxon>Lophotrochozoa</taxon>
        <taxon>Mollusca</taxon>
        <taxon>Bivalvia</taxon>
        <taxon>Autobranchia</taxon>
        <taxon>Heteroconchia</taxon>
        <taxon>Euheterodonta</taxon>
        <taxon>Imparidentia</taxon>
        <taxon>Neoheterodontei</taxon>
        <taxon>Myida</taxon>
        <taxon>Dreissenoidea</taxon>
        <taxon>Dreissenidae</taxon>
        <taxon>Dreissena</taxon>
    </lineage>
</organism>
<protein>
    <submittedName>
        <fullName evidence="2">Uncharacterized protein</fullName>
    </submittedName>
</protein>
<sequence>MDMRSGYTPPLSPVAHRKVRVKFDTPTRLCNILGVGRQLAESIVVIRENTGNLFPDTLGTIIGRPLTLGDMTELDFSTNPALFRETLWYGDGAENVWDRRSTASSPMYPHGRRANMPVLEKPVSRVKAQLRAQISALETDITASYERFRSHTTSSRSLNYGQDPQEAKNLPRPESYVTLSQTPRISRELILPSGRPDKEPVLRWRSPVTTLKTETFPNKSSPPALGDVK</sequence>
<keyword evidence="3" id="KW-1185">Reference proteome</keyword>
<dbReference type="AlphaFoldDB" id="A0A9D4QSG4"/>
<dbReference type="EMBL" id="JAIWYP010000004">
    <property type="protein sequence ID" value="KAH3841438.1"/>
    <property type="molecule type" value="Genomic_DNA"/>
</dbReference>